<dbReference type="AlphaFoldDB" id="F2KT81"/>
<dbReference type="EMBL" id="CP002588">
    <property type="protein sequence ID" value="AEA47111.1"/>
    <property type="molecule type" value="Genomic_DNA"/>
</dbReference>
<dbReference type="OrthoDB" id="51159at2157"/>
<dbReference type="eggNOG" id="arCOG03793">
    <property type="taxonomic scope" value="Archaea"/>
</dbReference>
<protein>
    <submittedName>
        <fullName evidence="1">Uncharacterized protein</fullName>
    </submittedName>
</protein>
<dbReference type="RefSeq" id="WP_013683775.1">
    <property type="nucleotide sequence ID" value="NC_015320.1"/>
</dbReference>
<dbReference type="Proteomes" id="UP000008136">
    <property type="component" value="Chromosome"/>
</dbReference>
<proteinExistence type="predicted"/>
<gene>
    <name evidence="1" type="ordered locus">Arcve_1101</name>
</gene>
<dbReference type="KEGG" id="ave:Arcve_1101"/>
<organism evidence="1 2">
    <name type="scientific">Archaeoglobus veneficus (strain DSM 11195 / SNP6)</name>
    <dbReference type="NCBI Taxonomy" id="693661"/>
    <lineage>
        <taxon>Archaea</taxon>
        <taxon>Methanobacteriati</taxon>
        <taxon>Methanobacteriota</taxon>
        <taxon>Archaeoglobi</taxon>
        <taxon>Archaeoglobales</taxon>
        <taxon>Archaeoglobaceae</taxon>
        <taxon>Archaeoglobus</taxon>
    </lineage>
</organism>
<dbReference type="HOGENOM" id="CLU_102816_0_0_2"/>
<accession>F2KT81</accession>
<evidence type="ECO:0000313" key="1">
    <source>
        <dbReference type="EMBL" id="AEA47111.1"/>
    </source>
</evidence>
<name>F2KT81_ARCVS</name>
<keyword evidence="2" id="KW-1185">Reference proteome</keyword>
<dbReference type="GeneID" id="10394216"/>
<sequence>MEISNNYFERGENENFDLDSLLPRLEHLRTLIVYNTPYAARSLLFYHILPHFSSKNIFIAVYSDTMYRRLEKTYESILKSSPDIAKLLDRAKIIKIGSKDRTSFGELYELINPDLNWHRNLSDVVKGLGEDDVLLFHGFSIIPTLYGRKAMIDMLKLLDQISEDVTLINKCSKKLYDGQVEKVMERLYDVVLRVERSEGEFLGFEESYMIGVDQSIIMNI</sequence>
<evidence type="ECO:0000313" key="2">
    <source>
        <dbReference type="Proteomes" id="UP000008136"/>
    </source>
</evidence>
<reference evidence="1 2" key="1">
    <citation type="submission" date="2011-03" db="EMBL/GenBank/DDBJ databases">
        <title>The complete genome of Archaeoglobus veneficus SNP6.</title>
        <authorList>
            <consortium name="US DOE Joint Genome Institute (JGI-PGF)"/>
            <person name="Lucas S."/>
            <person name="Copeland A."/>
            <person name="Lapidus A."/>
            <person name="Bruce D."/>
            <person name="Goodwin L."/>
            <person name="Pitluck S."/>
            <person name="Kyrpides N."/>
            <person name="Mavromatis K."/>
            <person name="Pagani I."/>
            <person name="Ivanova N."/>
            <person name="Mikhailova N."/>
            <person name="Lu M."/>
            <person name="Detter J.C."/>
            <person name="Tapia R."/>
            <person name="Han C."/>
            <person name="Land M."/>
            <person name="Hauser L."/>
            <person name="Markowitz V."/>
            <person name="Cheng J.-F."/>
            <person name="Hugenholtz P."/>
            <person name="Woyke T."/>
            <person name="Wu D."/>
            <person name="Spring S."/>
            <person name="Brambilla E."/>
            <person name="Klenk H.-P."/>
            <person name="Eisen J.A."/>
        </authorList>
    </citation>
    <scope>NUCLEOTIDE SEQUENCE [LARGE SCALE GENOMIC DNA]</scope>
    <source>
        <strain>SNP6</strain>
    </source>
</reference>